<proteinExistence type="predicted"/>
<sequence>MICPPAAVAKAQMRGQVDQARAAATHVAATGAHVRVVKARTVAKPADPADATGAHDEHCCDVTPCSHCTGCGSCASMAASAELGAQAMPFATSAPPEPGGPRAEFLLSGQDRPPRAS</sequence>
<reference evidence="2 3" key="1">
    <citation type="journal article" date="2008" name="Int. J. Syst. Evol. Microbiol.">
        <title>Description of Roseateles aquatilis sp. nov. and Roseateles terrae sp. nov., in the class Betaproteobacteria, and emended description of the genus Roseateles.</title>
        <authorList>
            <person name="Gomila M."/>
            <person name="Bowien B."/>
            <person name="Falsen E."/>
            <person name="Moore E.R."/>
            <person name="Lalucat J."/>
        </authorList>
    </citation>
    <scope>NUCLEOTIDE SEQUENCE [LARGE SCALE GENOMIC DNA]</scope>
    <source>
        <strain evidence="2 3">CCUG 48205</strain>
    </source>
</reference>
<keyword evidence="3" id="KW-1185">Reference proteome</keyword>
<comment type="caution">
    <text evidence="2">The sequence shown here is derived from an EMBL/GenBank/DDBJ whole genome shotgun (WGS) entry which is preliminary data.</text>
</comment>
<evidence type="ECO:0000313" key="2">
    <source>
        <dbReference type="EMBL" id="OWQ83808.1"/>
    </source>
</evidence>
<protein>
    <submittedName>
        <fullName evidence="2">Uncharacterized protein</fullName>
    </submittedName>
</protein>
<name>A0A246IUA1_9BURK</name>
<dbReference type="EMBL" id="NIOF01000019">
    <property type="protein sequence ID" value="OWQ83808.1"/>
    <property type="molecule type" value="Genomic_DNA"/>
</dbReference>
<dbReference type="Proteomes" id="UP000197468">
    <property type="component" value="Unassembled WGS sequence"/>
</dbReference>
<feature type="region of interest" description="Disordered" evidence="1">
    <location>
        <begin position="89"/>
        <end position="117"/>
    </location>
</feature>
<dbReference type="AlphaFoldDB" id="A0A246IUA1"/>
<evidence type="ECO:0000313" key="3">
    <source>
        <dbReference type="Proteomes" id="UP000197468"/>
    </source>
</evidence>
<organism evidence="2 3">
    <name type="scientific">Roseateles aquatilis</name>
    <dbReference type="NCBI Taxonomy" id="431061"/>
    <lineage>
        <taxon>Bacteria</taxon>
        <taxon>Pseudomonadati</taxon>
        <taxon>Pseudomonadota</taxon>
        <taxon>Betaproteobacteria</taxon>
        <taxon>Burkholderiales</taxon>
        <taxon>Sphaerotilaceae</taxon>
        <taxon>Roseateles</taxon>
    </lineage>
</organism>
<accession>A0A246IUA1</accession>
<gene>
    <name evidence="2" type="ORF">CDN99_25410</name>
</gene>
<evidence type="ECO:0000256" key="1">
    <source>
        <dbReference type="SAM" id="MobiDB-lite"/>
    </source>
</evidence>